<reference evidence="7 8" key="1">
    <citation type="submission" date="2019-09" db="EMBL/GenBank/DDBJ databases">
        <title>YIM 132180 draft genome.</title>
        <authorList>
            <person name="Zhang K."/>
        </authorList>
    </citation>
    <scope>NUCLEOTIDE SEQUENCE [LARGE SCALE GENOMIC DNA]</scope>
    <source>
        <strain evidence="7 8">YIM 132180</strain>
    </source>
</reference>
<feature type="domain" description="Thioredoxin" evidence="6">
    <location>
        <begin position="22"/>
        <end position="196"/>
    </location>
</feature>
<dbReference type="PANTHER" id="PTHR12151:SF25">
    <property type="entry name" value="LINALOOL DEHYDRATASE_ISOMERASE DOMAIN-CONTAINING PROTEIN"/>
    <property type="match status" value="1"/>
</dbReference>
<evidence type="ECO:0000313" key="7">
    <source>
        <dbReference type="EMBL" id="KAB0682108.1"/>
    </source>
</evidence>
<dbReference type="FunFam" id="3.40.30.10:FF:000013">
    <property type="entry name" value="Blast:Protein SCO1 homolog, mitochondrial"/>
    <property type="match status" value="1"/>
</dbReference>
<comment type="caution">
    <text evidence="7">The sequence shown here is derived from an EMBL/GenBank/DDBJ whole genome shotgun (WGS) entry which is preliminary data.</text>
</comment>
<dbReference type="EMBL" id="VZDO01000002">
    <property type="protein sequence ID" value="KAB0682108.1"/>
    <property type="molecule type" value="Genomic_DNA"/>
</dbReference>
<keyword evidence="8" id="KW-1185">Reference proteome</keyword>
<feature type="binding site" evidence="3">
    <location>
        <position position="159"/>
    </location>
    <ligand>
        <name>Cu cation</name>
        <dbReference type="ChEBI" id="CHEBI:23378"/>
    </ligand>
</feature>
<dbReference type="PROSITE" id="PS51352">
    <property type="entry name" value="THIOREDOXIN_2"/>
    <property type="match status" value="1"/>
</dbReference>
<dbReference type="InterPro" id="IPR036249">
    <property type="entry name" value="Thioredoxin-like_sf"/>
</dbReference>
<dbReference type="InterPro" id="IPR003782">
    <property type="entry name" value="SCO1/SenC"/>
</dbReference>
<protein>
    <submittedName>
        <fullName evidence="7">SCO family protein</fullName>
    </submittedName>
</protein>
<dbReference type="PANTHER" id="PTHR12151">
    <property type="entry name" value="ELECTRON TRANSPORT PROTIN SCO1/SENC FAMILY MEMBER"/>
    <property type="match status" value="1"/>
</dbReference>
<evidence type="ECO:0000259" key="6">
    <source>
        <dbReference type="PROSITE" id="PS51352"/>
    </source>
</evidence>
<dbReference type="SUPFAM" id="SSF52833">
    <property type="entry name" value="Thioredoxin-like"/>
    <property type="match status" value="1"/>
</dbReference>
<feature type="chain" id="PRO_5031331813" evidence="5">
    <location>
        <begin position="22"/>
        <end position="196"/>
    </location>
</feature>
<name>A0A7V7PSG9_9HYPH</name>
<proteinExistence type="inferred from homology"/>
<comment type="similarity">
    <text evidence="1">Belongs to the SCO1/2 family.</text>
</comment>
<evidence type="ECO:0000256" key="4">
    <source>
        <dbReference type="PIRSR" id="PIRSR603782-2"/>
    </source>
</evidence>
<keyword evidence="5" id="KW-0732">Signal</keyword>
<dbReference type="CDD" id="cd02968">
    <property type="entry name" value="SCO"/>
    <property type="match status" value="1"/>
</dbReference>
<dbReference type="InterPro" id="IPR013766">
    <property type="entry name" value="Thioredoxin_domain"/>
</dbReference>
<sequence length="196" mass="21042">MAVFRLVVWAAVALFAGAALAVVAMRNAPSATASADAPYGTPFQLADANGAPITEKVFQGKPTALFFGFTNCPEVCPTTLSELGAYREELKKSGKDFQIVFVTVDPDRDTFEVLKNYVGAISPDVVAITGPKDRLEAMLKGWGVYWKKVGDGPDYTMDHTATTFLLDARGSFAGTIAYDEDSKTAKEKLERLAATS</sequence>
<evidence type="ECO:0000256" key="3">
    <source>
        <dbReference type="PIRSR" id="PIRSR603782-1"/>
    </source>
</evidence>
<evidence type="ECO:0000256" key="5">
    <source>
        <dbReference type="SAM" id="SignalP"/>
    </source>
</evidence>
<keyword evidence="4" id="KW-1015">Disulfide bond</keyword>
<dbReference type="GO" id="GO:0046872">
    <property type="term" value="F:metal ion binding"/>
    <property type="evidence" value="ECO:0007669"/>
    <property type="project" value="UniProtKB-KW"/>
</dbReference>
<dbReference type="Pfam" id="PF02630">
    <property type="entry name" value="SCO1-SenC"/>
    <property type="match status" value="1"/>
</dbReference>
<organism evidence="7 8">
    <name type="scientific">Plantimonas leprariae</name>
    <dbReference type="NCBI Taxonomy" id="2615207"/>
    <lineage>
        <taxon>Bacteria</taxon>
        <taxon>Pseudomonadati</taxon>
        <taxon>Pseudomonadota</taxon>
        <taxon>Alphaproteobacteria</taxon>
        <taxon>Hyphomicrobiales</taxon>
        <taxon>Aurantimonadaceae</taxon>
        <taxon>Plantimonas</taxon>
    </lineage>
</organism>
<evidence type="ECO:0000256" key="2">
    <source>
        <dbReference type="ARBA" id="ARBA00023008"/>
    </source>
</evidence>
<dbReference type="Gene3D" id="3.40.30.10">
    <property type="entry name" value="Glutaredoxin"/>
    <property type="match status" value="1"/>
</dbReference>
<dbReference type="AlphaFoldDB" id="A0A7V7PSG9"/>
<feature type="binding site" evidence="3">
    <location>
        <position position="76"/>
    </location>
    <ligand>
        <name>Cu cation</name>
        <dbReference type="ChEBI" id="CHEBI:23378"/>
    </ligand>
</feature>
<gene>
    <name evidence="7" type="ORF">F6X38_03780</name>
</gene>
<evidence type="ECO:0000256" key="1">
    <source>
        <dbReference type="ARBA" id="ARBA00010996"/>
    </source>
</evidence>
<feature type="signal peptide" evidence="5">
    <location>
        <begin position="1"/>
        <end position="21"/>
    </location>
</feature>
<feature type="binding site" evidence="3">
    <location>
        <position position="72"/>
    </location>
    <ligand>
        <name>Cu cation</name>
        <dbReference type="ChEBI" id="CHEBI:23378"/>
    </ligand>
</feature>
<feature type="disulfide bond" description="Redox-active" evidence="4">
    <location>
        <begin position="72"/>
        <end position="76"/>
    </location>
</feature>
<evidence type="ECO:0000313" key="8">
    <source>
        <dbReference type="Proteomes" id="UP000432089"/>
    </source>
</evidence>
<keyword evidence="3" id="KW-0479">Metal-binding</keyword>
<keyword evidence="2 3" id="KW-0186">Copper</keyword>
<dbReference type="Proteomes" id="UP000432089">
    <property type="component" value="Unassembled WGS sequence"/>
</dbReference>
<accession>A0A7V7PSG9</accession>